<dbReference type="Pfam" id="PF11905">
    <property type="entry name" value="DUF3425"/>
    <property type="match status" value="1"/>
</dbReference>
<dbReference type="EMBL" id="RYZI01000213">
    <property type="protein sequence ID" value="RWA08190.1"/>
    <property type="molecule type" value="Genomic_DNA"/>
</dbReference>
<proteinExistence type="predicted"/>
<organism evidence="2 3">
    <name type="scientific">Xylaria grammica</name>
    <dbReference type="NCBI Taxonomy" id="363999"/>
    <lineage>
        <taxon>Eukaryota</taxon>
        <taxon>Fungi</taxon>
        <taxon>Dikarya</taxon>
        <taxon>Ascomycota</taxon>
        <taxon>Pezizomycotina</taxon>
        <taxon>Sordariomycetes</taxon>
        <taxon>Xylariomycetidae</taxon>
        <taxon>Xylariales</taxon>
        <taxon>Xylariaceae</taxon>
        <taxon>Xylaria</taxon>
    </lineage>
</organism>
<feature type="compositionally biased region" description="Polar residues" evidence="1">
    <location>
        <begin position="67"/>
        <end position="86"/>
    </location>
</feature>
<name>A0A439D1A4_9PEZI</name>
<comment type="caution">
    <text evidence="2">The sequence shown here is derived from an EMBL/GenBank/DDBJ whole genome shotgun (WGS) entry which is preliminary data.</text>
</comment>
<sequence>MTTVDKSSPDNSCQKPRTRQRIHKEPPSLAVPDINDDAAERKRVLNVLAQRRYRERKRQEKGHGAAKSTTPTPRSNLVGRRSSSPGRQDASVLETPPVQQESSISTYIDLSPNVDFVSDVGSQARWPAASFEAAGVNLLPGIELSQTSMADPSLSTLPMDPSIIGTEANTFSILDTIDPSTLLDCSSNSPSVSDNSETTELSFPDSYYLPVNELTLLRGLMRIAMRLRCNTTKIWELGANSPFNDGTHTALTTQELPQVWRPTVSQSSIPHHPVIDLLPWPSVRDRIILLLGLPDEARPPALAGPLAIAQLAYDLEDAAEGVRIWGDDPCEPTAWEVGQVLFERWWFVFDRQVIDQSNYWRKLRGAATLCVKS</sequence>
<feature type="compositionally biased region" description="Polar residues" evidence="1">
    <location>
        <begin position="1"/>
        <end position="15"/>
    </location>
</feature>
<reference evidence="2 3" key="1">
    <citation type="submission" date="2018-12" db="EMBL/GenBank/DDBJ databases">
        <title>Draft genome sequence of Xylaria grammica IHI A82.</title>
        <authorList>
            <person name="Buettner E."/>
            <person name="Kellner H."/>
        </authorList>
    </citation>
    <scope>NUCLEOTIDE SEQUENCE [LARGE SCALE GENOMIC DNA]</scope>
    <source>
        <strain evidence="2 3">IHI A82</strain>
    </source>
</reference>
<dbReference type="STRING" id="363999.A0A439D1A4"/>
<dbReference type="PANTHER" id="PTHR38116:SF9">
    <property type="entry name" value="BZIP DOMAIN-CONTAINING PROTEIN"/>
    <property type="match status" value="1"/>
</dbReference>
<dbReference type="PANTHER" id="PTHR38116">
    <property type="entry name" value="CHROMOSOME 7, WHOLE GENOME SHOTGUN SEQUENCE"/>
    <property type="match status" value="1"/>
</dbReference>
<feature type="region of interest" description="Disordered" evidence="1">
    <location>
        <begin position="1"/>
        <end position="104"/>
    </location>
</feature>
<evidence type="ECO:0000313" key="3">
    <source>
        <dbReference type="Proteomes" id="UP000286045"/>
    </source>
</evidence>
<protein>
    <recommendedName>
        <fullName evidence="4">BZIP domain-containing protein</fullName>
    </recommendedName>
</protein>
<dbReference type="InterPro" id="IPR021833">
    <property type="entry name" value="DUF3425"/>
</dbReference>
<evidence type="ECO:0000256" key="1">
    <source>
        <dbReference type="SAM" id="MobiDB-lite"/>
    </source>
</evidence>
<evidence type="ECO:0008006" key="4">
    <source>
        <dbReference type="Google" id="ProtNLM"/>
    </source>
</evidence>
<dbReference type="CDD" id="cd14688">
    <property type="entry name" value="bZIP_YAP"/>
    <property type="match status" value="1"/>
</dbReference>
<dbReference type="AlphaFoldDB" id="A0A439D1A4"/>
<evidence type="ECO:0000313" key="2">
    <source>
        <dbReference type="EMBL" id="RWA08190.1"/>
    </source>
</evidence>
<dbReference type="Proteomes" id="UP000286045">
    <property type="component" value="Unassembled WGS sequence"/>
</dbReference>
<gene>
    <name evidence="2" type="ORF">EKO27_g6913</name>
</gene>
<accession>A0A439D1A4</accession>
<keyword evidence="3" id="KW-1185">Reference proteome</keyword>